<gene>
    <name evidence="2" type="ORF">PCOR1329_LOCUS25585</name>
</gene>
<proteinExistence type="predicted"/>
<sequence length="114" mass="12612">MLNSAFDVYGYQVLRIHLLVPSVFQAMEYREWACAHPQGAVFAKEPSWKDHVAAGRSCADLTSGFCNLSMWLSSRWIAPPEAPPKRGTVEQGTGQSTGEPDECVIIAADKERDK</sequence>
<protein>
    <submittedName>
        <fullName evidence="2">Uncharacterized protein</fullName>
    </submittedName>
</protein>
<dbReference type="EMBL" id="CAUYUJ010008952">
    <property type="protein sequence ID" value="CAK0825462.1"/>
    <property type="molecule type" value="Genomic_DNA"/>
</dbReference>
<comment type="caution">
    <text evidence="2">The sequence shown here is derived from an EMBL/GenBank/DDBJ whole genome shotgun (WGS) entry which is preliminary data.</text>
</comment>
<evidence type="ECO:0000313" key="2">
    <source>
        <dbReference type="EMBL" id="CAK0825462.1"/>
    </source>
</evidence>
<reference evidence="2" key="1">
    <citation type="submission" date="2023-10" db="EMBL/GenBank/DDBJ databases">
        <authorList>
            <person name="Chen Y."/>
            <person name="Shah S."/>
            <person name="Dougan E. K."/>
            <person name="Thang M."/>
            <person name="Chan C."/>
        </authorList>
    </citation>
    <scope>NUCLEOTIDE SEQUENCE [LARGE SCALE GENOMIC DNA]</scope>
</reference>
<dbReference type="Proteomes" id="UP001189429">
    <property type="component" value="Unassembled WGS sequence"/>
</dbReference>
<accession>A0ABN9S2X4</accession>
<keyword evidence="3" id="KW-1185">Reference proteome</keyword>
<feature type="region of interest" description="Disordered" evidence="1">
    <location>
        <begin position="79"/>
        <end position="114"/>
    </location>
</feature>
<organism evidence="2 3">
    <name type="scientific">Prorocentrum cordatum</name>
    <dbReference type="NCBI Taxonomy" id="2364126"/>
    <lineage>
        <taxon>Eukaryota</taxon>
        <taxon>Sar</taxon>
        <taxon>Alveolata</taxon>
        <taxon>Dinophyceae</taxon>
        <taxon>Prorocentrales</taxon>
        <taxon>Prorocentraceae</taxon>
        <taxon>Prorocentrum</taxon>
    </lineage>
</organism>
<feature type="non-terminal residue" evidence="2">
    <location>
        <position position="114"/>
    </location>
</feature>
<name>A0ABN9S2X4_9DINO</name>
<evidence type="ECO:0000313" key="3">
    <source>
        <dbReference type="Proteomes" id="UP001189429"/>
    </source>
</evidence>
<evidence type="ECO:0000256" key="1">
    <source>
        <dbReference type="SAM" id="MobiDB-lite"/>
    </source>
</evidence>